<dbReference type="PANTHER" id="PTHR14136:SF17">
    <property type="entry name" value="BTB_POZ DOMAIN-CONTAINING PROTEIN KCTD9"/>
    <property type="match status" value="1"/>
</dbReference>
<gene>
    <name evidence="1" type="ordered locus">Mpal_0869</name>
</gene>
<dbReference type="EMBL" id="CP001338">
    <property type="protein sequence ID" value="ACL16228.1"/>
    <property type="molecule type" value="Genomic_DNA"/>
</dbReference>
<proteinExistence type="predicted"/>
<dbReference type="Gene3D" id="2.160.20.80">
    <property type="entry name" value="E3 ubiquitin-protein ligase SopA"/>
    <property type="match status" value="2"/>
</dbReference>
<dbReference type="PANTHER" id="PTHR14136">
    <property type="entry name" value="BTB_POZ DOMAIN-CONTAINING PROTEIN KCTD9"/>
    <property type="match status" value="1"/>
</dbReference>
<dbReference type="Proteomes" id="UP000002457">
    <property type="component" value="Chromosome"/>
</dbReference>
<dbReference type="STRING" id="521011.Mpal_0869"/>
<dbReference type="GeneID" id="7272359"/>
<organism evidence="1 2">
    <name type="scientific">Methanosphaerula palustris (strain ATCC BAA-1556 / DSM 19958 / E1-9c)</name>
    <dbReference type="NCBI Taxonomy" id="521011"/>
    <lineage>
        <taxon>Archaea</taxon>
        <taxon>Methanobacteriati</taxon>
        <taxon>Methanobacteriota</taxon>
        <taxon>Stenosarchaea group</taxon>
        <taxon>Methanomicrobia</taxon>
        <taxon>Methanomicrobiales</taxon>
        <taxon>Methanoregulaceae</taxon>
        <taxon>Methanosphaerula</taxon>
    </lineage>
</organism>
<accession>B8GGH3</accession>
<sequence length="290" mass="31720">MNEKLTNYLNGVFAPYDGVKSIDELKADLLSDLQERFRELIAEGKDDKTAFQMTIDSIGDIEQTVREAAGLSRSLERQLLINFSASNLLKSDFAGVTAHKGKFEASALRGSDFSGADLTGSLFKASDVGEANFDGANLTDCTFSTLDLAGASFHQSILVRTNFSMSELAGAKFIDVKLTDVSITMSDLRKTIFESCIFNGVDFKYCDLRGLSLDGQTFIGVKFGEAMLNEVTFKGATLKNVSFTPPFSLTKTKKYYNAIKTIRFDGSMMDKLTYNSLKGMGADLSKVTVI</sequence>
<dbReference type="HOGENOM" id="CLU_1164266_0_0_2"/>
<dbReference type="Pfam" id="PF00805">
    <property type="entry name" value="Pentapeptide"/>
    <property type="match status" value="3"/>
</dbReference>
<dbReference type="AlphaFoldDB" id="B8GGH3"/>
<dbReference type="InterPro" id="IPR051082">
    <property type="entry name" value="Pentapeptide-BTB/POZ_domain"/>
</dbReference>
<dbReference type="SUPFAM" id="SSF141571">
    <property type="entry name" value="Pentapeptide repeat-like"/>
    <property type="match status" value="1"/>
</dbReference>
<keyword evidence="2" id="KW-1185">Reference proteome</keyword>
<evidence type="ECO:0000313" key="2">
    <source>
        <dbReference type="Proteomes" id="UP000002457"/>
    </source>
</evidence>
<reference evidence="1 2" key="1">
    <citation type="journal article" date="2015" name="Genome Announc.">
        <title>Complete Genome Sequence of Methanosphaerula palustris E1-9CT, a Hydrogenotrophic Methanogen Isolated from a Minerotrophic Fen Peatland.</title>
        <authorList>
            <person name="Cadillo-Quiroz H."/>
            <person name="Browne P."/>
            <person name="Kyrpides N."/>
            <person name="Woyke T."/>
            <person name="Goodwin L."/>
            <person name="Detter C."/>
            <person name="Yavitt J.B."/>
            <person name="Zinder S.H."/>
        </authorList>
    </citation>
    <scope>NUCLEOTIDE SEQUENCE [LARGE SCALE GENOMIC DNA]</scope>
    <source>
        <strain evidence="2">ATCC BAA-1556 / DSM 19958 / E1-9c</strain>
    </source>
</reference>
<dbReference type="eggNOG" id="arCOG03124">
    <property type="taxonomic scope" value="Archaea"/>
</dbReference>
<dbReference type="InterPro" id="IPR001646">
    <property type="entry name" value="5peptide_repeat"/>
</dbReference>
<dbReference type="RefSeq" id="WP_012617547.1">
    <property type="nucleotide sequence ID" value="NC_011832.1"/>
</dbReference>
<dbReference type="KEGG" id="mpl:Mpal_0869"/>
<protein>
    <submittedName>
        <fullName evidence="1">Pentapeptide repeat protein</fullName>
    </submittedName>
</protein>
<name>B8GGH3_METPE</name>
<evidence type="ECO:0000313" key="1">
    <source>
        <dbReference type="EMBL" id="ACL16228.1"/>
    </source>
</evidence>